<dbReference type="EMBL" id="KF889012">
    <property type="protein sequence ID" value="AII26466.1"/>
    <property type="molecule type" value="Genomic_DNA"/>
</dbReference>
<sequence>MIKKHHVLATILSFACMSSVIHAKTAEEEGRDFGQNSIESTSSLVNSQNGQNTVPNFSTNAPESAYYQNGMGNVNSIGNQKVTNCQNQNMSGSNQLNLECEAINLVNKSATSRPIYEIDPKKDPLVKDSKETIKVSGESATQASIEGSTNQFCFNKEFDVKPVFENKQCSVFSTSSTESCINKILFTDCISPIKDMICGEDGSGIDHTTLKVTKPFHNSTITMENGFLKIGLFGTDGSTGVHAAEYSFEVKNLESLAEFRLTDFMNNDGSRLYINGKEAWSFNWGGAHCCSGTTNVDLKPFLKEGINTVRLENWNARTDWWTSVNIKTRIACACKKQKVNGCYDKYNPTIKPCKEIKSECKKTIDGECVYEEKQFMCAEKTNVSDCQNLIDAGCSQIKSVCSSKDSAGNCLTYSQTYQCKTSEARKENRRVCVEAKCTDGKCYQESSEPDKDFGQAIAMMEATREAGVYGEKDSTGSLRVFNGEGGTCTVKLLAGHNIMSCCKEIKVDVSKASNNATGSKQTQAMGNNPEQAAQQTEGSTYQYDDLYNDDSMMKNLQGDLTGGWLQCNEEERDLAVKRGGSLCTHARTWCSSKTIFGCTEESRSYCCFKSILAKIINREGRKQLGLSLETCEGITVEQLQKLDFSKIDMTEFQNSVVPKNVDLGDKAEKIRERVNKQAVGGYYSE</sequence>
<feature type="signal peptide" evidence="2">
    <location>
        <begin position="1"/>
        <end position="23"/>
    </location>
</feature>
<gene>
    <name evidence="3" type="ORF">M3Q_pABCC63</name>
</gene>
<reference evidence="3" key="1">
    <citation type="submission" date="2013-11" db="EMBL/GenBank/DDBJ databases">
        <authorList>
            <person name="Liu C.-C."/>
            <person name="Tang C.Y."/>
            <person name="Kuo H.-Y."/>
            <person name="Chang K.-C."/>
            <person name="Liou M.-L."/>
        </authorList>
    </citation>
    <scope>NUCLEOTIDE SEQUENCE</scope>
    <source>
        <strain evidence="3">TYTH-1</strain>
        <plasmid evidence="3">pAB_CC</plasmid>
    </source>
</reference>
<protein>
    <submittedName>
        <fullName evidence="3">Putative TraN</fullName>
    </submittedName>
</protein>
<geneLocation type="plasmid" evidence="3">
    <name>pAB_CC</name>
</geneLocation>
<evidence type="ECO:0000256" key="2">
    <source>
        <dbReference type="SAM" id="SignalP"/>
    </source>
</evidence>
<reference evidence="3" key="2">
    <citation type="journal article" date="2014" name="Genomics">
        <title>Prevalence and mapping of a plasmid encoding a type IV secretion system in Acinetobacter baumannii.</title>
        <authorList>
            <person name="Liu C.C."/>
            <person name="Kuo H.Y."/>
            <person name="Tang C.Y."/>
            <person name="Chang K.C."/>
            <person name="Liou M.L."/>
        </authorList>
    </citation>
    <scope>NUCLEOTIDE SEQUENCE</scope>
    <source>
        <strain evidence="3">TYTH-1</strain>
        <plasmid evidence="3">pAB_CC</plasmid>
    </source>
</reference>
<keyword evidence="3" id="KW-0614">Plasmid</keyword>
<dbReference type="RefSeq" id="WP_000591719.1">
    <property type="nucleotide sequence ID" value="NZ_KF889012.1"/>
</dbReference>
<proteinExistence type="predicted"/>
<dbReference type="Pfam" id="PF06986">
    <property type="entry name" value="F_T4SS_TraN"/>
    <property type="match status" value="2"/>
</dbReference>
<name>A0A076G4X0_ACIBA</name>
<accession>A0A076G4X0</accession>
<dbReference type="PROSITE" id="PS51257">
    <property type="entry name" value="PROKAR_LIPOPROTEIN"/>
    <property type="match status" value="1"/>
</dbReference>
<feature type="chain" id="PRO_5001711905" evidence="2">
    <location>
        <begin position="24"/>
        <end position="685"/>
    </location>
</feature>
<dbReference type="InterPro" id="IPR014121">
    <property type="entry name" value="TraN_Ftype"/>
</dbReference>
<dbReference type="AlphaFoldDB" id="A0A076G4X0"/>
<keyword evidence="2" id="KW-0732">Signal</keyword>
<organism evidence="3">
    <name type="scientific">Acinetobacter baumannii TYTH-1</name>
    <dbReference type="NCBI Taxonomy" id="1100841"/>
    <lineage>
        <taxon>Bacteria</taxon>
        <taxon>Pseudomonadati</taxon>
        <taxon>Pseudomonadota</taxon>
        <taxon>Gammaproteobacteria</taxon>
        <taxon>Moraxellales</taxon>
        <taxon>Moraxellaceae</taxon>
        <taxon>Acinetobacter</taxon>
        <taxon>Acinetobacter calcoaceticus/baumannii complex</taxon>
    </lineage>
</organism>
<evidence type="ECO:0000313" key="3">
    <source>
        <dbReference type="EMBL" id="AII26466.1"/>
    </source>
</evidence>
<feature type="region of interest" description="Disordered" evidence="1">
    <location>
        <begin position="516"/>
        <end position="537"/>
    </location>
</feature>
<evidence type="ECO:0000256" key="1">
    <source>
        <dbReference type="SAM" id="MobiDB-lite"/>
    </source>
</evidence>